<protein>
    <submittedName>
        <fullName evidence="2">Uncharacterized protein</fullName>
    </submittedName>
</protein>
<feature type="compositionally biased region" description="Basic and acidic residues" evidence="1">
    <location>
        <begin position="1"/>
        <end position="37"/>
    </location>
</feature>
<evidence type="ECO:0000313" key="2">
    <source>
        <dbReference type="EMBL" id="GBM23839.1"/>
    </source>
</evidence>
<organism evidence="2 3">
    <name type="scientific">Araneus ventricosus</name>
    <name type="common">Orbweaver spider</name>
    <name type="synonym">Epeira ventricosa</name>
    <dbReference type="NCBI Taxonomy" id="182803"/>
    <lineage>
        <taxon>Eukaryota</taxon>
        <taxon>Metazoa</taxon>
        <taxon>Ecdysozoa</taxon>
        <taxon>Arthropoda</taxon>
        <taxon>Chelicerata</taxon>
        <taxon>Arachnida</taxon>
        <taxon>Araneae</taxon>
        <taxon>Araneomorphae</taxon>
        <taxon>Entelegynae</taxon>
        <taxon>Araneoidea</taxon>
        <taxon>Araneidae</taxon>
        <taxon>Araneus</taxon>
    </lineage>
</organism>
<sequence>MKDRMEKGQAEMKDRMEKGQEWKKRTREIEKDKKNEESDPITSETAFREYLHKLTDLMTIENAQARFGTVTQFYRTELKTRRQKPWGKPQALAADEATNEHTESPYGCSRRV</sequence>
<comment type="caution">
    <text evidence="2">The sequence shown here is derived from an EMBL/GenBank/DDBJ whole genome shotgun (WGS) entry which is preliminary data.</text>
</comment>
<dbReference type="Proteomes" id="UP000499080">
    <property type="component" value="Unassembled WGS sequence"/>
</dbReference>
<proteinExistence type="predicted"/>
<accession>A0A4Y2E6B9</accession>
<reference evidence="2 3" key="1">
    <citation type="journal article" date="2019" name="Sci. Rep.">
        <title>Orb-weaving spider Araneus ventricosus genome elucidates the spidroin gene catalogue.</title>
        <authorList>
            <person name="Kono N."/>
            <person name="Nakamura H."/>
            <person name="Ohtoshi R."/>
            <person name="Moran D.A.P."/>
            <person name="Shinohara A."/>
            <person name="Yoshida Y."/>
            <person name="Fujiwara M."/>
            <person name="Mori M."/>
            <person name="Tomita M."/>
            <person name="Arakawa K."/>
        </authorList>
    </citation>
    <scope>NUCLEOTIDE SEQUENCE [LARGE SCALE GENOMIC DNA]</scope>
</reference>
<feature type="region of interest" description="Disordered" evidence="1">
    <location>
        <begin position="1"/>
        <end position="43"/>
    </location>
</feature>
<dbReference type="OrthoDB" id="6759373at2759"/>
<evidence type="ECO:0000256" key="1">
    <source>
        <dbReference type="SAM" id="MobiDB-lite"/>
    </source>
</evidence>
<name>A0A4Y2E6B9_ARAVE</name>
<dbReference type="AlphaFoldDB" id="A0A4Y2E6B9"/>
<evidence type="ECO:0000313" key="3">
    <source>
        <dbReference type="Proteomes" id="UP000499080"/>
    </source>
</evidence>
<gene>
    <name evidence="2" type="ORF">AVEN_91166_1</name>
</gene>
<dbReference type="EMBL" id="BGPR01000504">
    <property type="protein sequence ID" value="GBM23839.1"/>
    <property type="molecule type" value="Genomic_DNA"/>
</dbReference>
<feature type="region of interest" description="Disordered" evidence="1">
    <location>
        <begin position="79"/>
        <end position="112"/>
    </location>
</feature>
<keyword evidence="3" id="KW-1185">Reference proteome</keyword>